<organism evidence="11 12">
    <name type="scientific">Stichopus japonicus</name>
    <name type="common">Sea cucumber</name>
    <dbReference type="NCBI Taxonomy" id="307972"/>
    <lineage>
        <taxon>Eukaryota</taxon>
        <taxon>Metazoa</taxon>
        <taxon>Echinodermata</taxon>
        <taxon>Eleutherozoa</taxon>
        <taxon>Echinozoa</taxon>
        <taxon>Holothuroidea</taxon>
        <taxon>Aspidochirotacea</taxon>
        <taxon>Aspidochirotida</taxon>
        <taxon>Stichopodidae</taxon>
        <taxon>Apostichopus</taxon>
    </lineage>
</organism>
<keyword evidence="12" id="KW-1185">Reference proteome</keyword>
<evidence type="ECO:0000256" key="8">
    <source>
        <dbReference type="ARBA" id="ARBA00023136"/>
    </source>
</evidence>
<dbReference type="GO" id="GO:0007219">
    <property type="term" value="P:Notch signaling pathway"/>
    <property type="evidence" value="ECO:0007669"/>
    <property type="project" value="UniProtKB-KW"/>
</dbReference>
<dbReference type="GO" id="GO:0007220">
    <property type="term" value="P:Notch receptor processing"/>
    <property type="evidence" value="ECO:0007669"/>
    <property type="project" value="TreeGrafter"/>
</dbReference>
<keyword evidence="8" id="KW-0472">Membrane</keyword>
<keyword evidence="9" id="KW-0325">Glycoprotein</keyword>
<dbReference type="EMBL" id="MRZV01000602">
    <property type="protein sequence ID" value="PIK47096.1"/>
    <property type="molecule type" value="Genomic_DNA"/>
</dbReference>
<dbReference type="Pfam" id="PF18266">
    <property type="entry name" value="Ncstrn_small"/>
    <property type="match status" value="1"/>
</dbReference>
<dbReference type="SUPFAM" id="SSF53187">
    <property type="entry name" value="Zn-dependent exopeptidases"/>
    <property type="match status" value="1"/>
</dbReference>
<accession>A0A2G8KGH7</accession>
<evidence type="ECO:0000256" key="4">
    <source>
        <dbReference type="ARBA" id="ARBA00022692"/>
    </source>
</evidence>
<protein>
    <recommendedName>
        <fullName evidence="3">Nicastrin</fullName>
    </recommendedName>
</protein>
<keyword evidence="6" id="KW-0914">Notch signaling pathway</keyword>
<keyword evidence="5" id="KW-0732">Signal</keyword>
<evidence type="ECO:0000256" key="1">
    <source>
        <dbReference type="ARBA" id="ARBA00004479"/>
    </source>
</evidence>
<dbReference type="STRING" id="307972.A0A2G8KGH7"/>
<proteinExistence type="inferred from homology"/>
<keyword evidence="7" id="KW-1133">Transmembrane helix</keyword>
<evidence type="ECO:0000259" key="10">
    <source>
        <dbReference type="Pfam" id="PF18266"/>
    </source>
</evidence>
<comment type="caution">
    <text evidence="11">The sequence shown here is derived from an EMBL/GenBank/DDBJ whole genome shotgun (WGS) entry which is preliminary data.</text>
</comment>
<evidence type="ECO:0000256" key="5">
    <source>
        <dbReference type="ARBA" id="ARBA00022729"/>
    </source>
</evidence>
<evidence type="ECO:0000256" key="3">
    <source>
        <dbReference type="ARBA" id="ARBA00015303"/>
    </source>
</evidence>
<dbReference type="Pfam" id="PF05450">
    <property type="entry name" value="Nicastrin"/>
    <property type="match status" value="1"/>
</dbReference>
<evidence type="ECO:0000313" key="11">
    <source>
        <dbReference type="EMBL" id="PIK47096.1"/>
    </source>
</evidence>
<evidence type="ECO:0000256" key="2">
    <source>
        <dbReference type="ARBA" id="ARBA00007717"/>
    </source>
</evidence>
<comment type="subcellular location">
    <subcellularLocation>
        <location evidence="1">Membrane</location>
        <topology evidence="1">Single-pass type I membrane protein</topology>
    </subcellularLocation>
</comment>
<dbReference type="Gene3D" id="3.40.630.10">
    <property type="entry name" value="Zn peptidases"/>
    <property type="match status" value="1"/>
</dbReference>
<evidence type="ECO:0000256" key="7">
    <source>
        <dbReference type="ARBA" id="ARBA00022989"/>
    </source>
</evidence>
<evidence type="ECO:0000256" key="9">
    <source>
        <dbReference type="ARBA" id="ARBA00023180"/>
    </source>
</evidence>
<reference evidence="11 12" key="1">
    <citation type="journal article" date="2017" name="PLoS Biol.">
        <title>The sea cucumber genome provides insights into morphological evolution and visceral regeneration.</title>
        <authorList>
            <person name="Zhang X."/>
            <person name="Sun L."/>
            <person name="Yuan J."/>
            <person name="Sun Y."/>
            <person name="Gao Y."/>
            <person name="Zhang L."/>
            <person name="Li S."/>
            <person name="Dai H."/>
            <person name="Hamel J.F."/>
            <person name="Liu C."/>
            <person name="Yu Y."/>
            <person name="Liu S."/>
            <person name="Lin W."/>
            <person name="Guo K."/>
            <person name="Jin S."/>
            <person name="Xu P."/>
            <person name="Storey K.B."/>
            <person name="Huan P."/>
            <person name="Zhang T."/>
            <person name="Zhou Y."/>
            <person name="Zhang J."/>
            <person name="Lin C."/>
            <person name="Li X."/>
            <person name="Xing L."/>
            <person name="Huo D."/>
            <person name="Sun M."/>
            <person name="Wang L."/>
            <person name="Mercier A."/>
            <person name="Li F."/>
            <person name="Yang H."/>
            <person name="Xiang J."/>
        </authorList>
    </citation>
    <scope>NUCLEOTIDE SEQUENCE [LARGE SCALE GENOMIC DNA]</scope>
    <source>
        <strain evidence="11">Shaxun</strain>
        <tissue evidence="11">Muscle</tissue>
    </source>
</reference>
<dbReference type="InterPro" id="IPR008710">
    <property type="entry name" value="Nicastrin"/>
</dbReference>
<dbReference type="GO" id="GO:0016485">
    <property type="term" value="P:protein processing"/>
    <property type="evidence" value="ECO:0007669"/>
    <property type="project" value="InterPro"/>
</dbReference>
<name>A0A2G8KGH7_STIJA</name>
<dbReference type="Proteomes" id="UP000230750">
    <property type="component" value="Unassembled WGS sequence"/>
</dbReference>
<evidence type="ECO:0000313" key="12">
    <source>
        <dbReference type="Proteomes" id="UP000230750"/>
    </source>
</evidence>
<dbReference type="InterPro" id="IPR041084">
    <property type="entry name" value="Ncstrn_small"/>
</dbReference>
<comment type="similarity">
    <text evidence="2">Belongs to the nicastrin family.</text>
</comment>
<feature type="domain" description="Nicastrin small lobe" evidence="10">
    <location>
        <begin position="1"/>
        <end position="125"/>
    </location>
</feature>
<dbReference type="GO" id="GO:0005886">
    <property type="term" value="C:plasma membrane"/>
    <property type="evidence" value="ECO:0007669"/>
    <property type="project" value="UniProtKB-ARBA"/>
</dbReference>
<sequence>MIKRSNIEKLLATKKISGILVDHSNRTRNDIIDDESFRYSSDRSCPNDNFGLYNGTDLGSCSSVTWNPHGTVSNFEVDFGVPVLALTSESEVEFIKECYYNHNHPEDTEAEYPLCAMELKDFMHGVKDTPTCMWRTQRTSNLEISSYCDPIGDKNVWGFAKNSDNSSSYKSVILAASPLDATSLFYGLFPRVGAESVVTSFVPLLAAAEAIGKISKKDKDTWEHDVMFALFNTESYDYSGSSRMVYDMMRGYFPTSKETIKKEEKEKKKRLPQMNVTDISYVLELRQLGLSNGTYYAHVDPISQADEGTKKKTDDLIKILQEVGGVEVNTVPDTPLPPASFQQFLKTGIDIPGVVLTDHEREYNNRFYNSRYDFPYDLGIDKDNKTEVLYLAKKLNKVAGTVAKTLVSLAGGDESSVTTDVTTVNDLLFCFLVNANCSLFRSLQQKADVHICNEAVRIAICRTNTVKLTRLGFGFFGRSRELSCLSLSMGKSLHGIFSS</sequence>
<dbReference type="OrthoDB" id="755951at2759"/>
<dbReference type="PANTHER" id="PTHR21092">
    <property type="entry name" value="NICASTRIN"/>
    <property type="match status" value="1"/>
</dbReference>
<evidence type="ECO:0000256" key="6">
    <source>
        <dbReference type="ARBA" id="ARBA00022976"/>
    </source>
</evidence>
<keyword evidence="4" id="KW-0812">Transmembrane</keyword>
<dbReference type="PANTHER" id="PTHR21092:SF0">
    <property type="entry name" value="NICASTRIN"/>
    <property type="match status" value="1"/>
</dbReference>
<dbReference type="AlphaFoldDB" id="A0A2G8KGH7"/>
<gene>
    <name evidence="11" type="ORF">BSL78_16043</name>
</gene>